<dbReference type="AlphaFoldDB" id="A0A8I2C9S2"/>
<dbReference type="InterPro" id="IPR023753">
    <property type="entry name" value="FAD/NAD-binding_dom"/>
</dbReference>
<dbReference type="Pfam" id="PF07992">
    <property type="entry name" value="Pyr_redox_2"/>
    <property type="match status" value="1"/>
</dbReference>
<protein>
    <submittedName>
        <fullName evidence="2">Thioredoxin reductase</fullName>
    </submittedName>
</protein>
<dbReference type="Proteomes" id="UP000673383">
    <property type="component" value="Unassembled WGS sequence"/>
</dbReference>
<comment type="caution">
    <text evidence="2">The sequence shown here is derived from an EMBL/GenBank/DDBJ whole genome shotgun (WGS) entry which is preliminary data.</text>
</comment>
<dbReference type="Gene3D" id="3.50.50.60">
    <property type="entry name" value="FAD/NAD(P)-binding domain"/>
    <property type="match status" value="1"/>
</dbReference>
<reference evidence="2" key="1">
    <citation type="submission" date="2021-02" db="EMBL/GenBank/DDBJ databases">
        <title>Genomic Encyclopedia of Type Strains, Phase IV (KMG-V): Genome sequencing to study the core and pangenomes of soil and plant-associated prokaryotes.</title>
        <authorList>
            <person name="Whitman W."/>
        </authorList>
    </citation>
    <scope>NUCLEOTIDE SEQUENCE</scope>
    <source>
        <strain evidence="2">USDA 406</strain>
    </source>
</reference>
<organism evidence="2 3">
    <name type="scientific">Bradyrhizobium elkanii</name>
    <dbReference type="NCBI Taxonomy" id="29448"/>
    <lineage>
        <taxon>Bacteria</taxon>
        <taxon>Pseudomonadati</taxon>
        <taxon>Pseudomonadota</taxon>
        <taxon>Alphaproteobacteria</taxon>
        <taxon>Hyphomicrobiales</taxon>
        <taxon>Nitrobacteraceae</taxon>
        <taxon>Bradyrhizobium</taxon>
    </lineage>
</organism>
<dbReference type="EMBL" id="JAFICZ010000001">
    <property type="protein sequence ID" value="MBP1299858.1"/>
    <property type="molecule type" value="Genomic_DNA"/>
</dbReference>
<evidence type="ECO:0000259" key="1">
    <source>
        <dbReference type="Pfam" id="PF07992"/>
    </source>
</evidence>
<dbReference type="SUPFAM" id="SSF51905">
    <property type="entry name" value="FAD/NAD(P)-binding domain"/>
    <property type="match status" value="1"/>
</dbReference>
<proteinExistence type="predicted"/>
<sequence length="514" mass="56477">MPIDAERSAHVYEACKLTDNLFVLNPFLPQQNFYSQQLRALALAAEISDRHLAPGHRSVCIVGAGVAGRTIAAAFRSLGAGVTIVDKEKVDFTSYRNAIHRELHPNIIFWPFQEPTPATELPFLNWAQAPVTEVVDAMMKEWEESFAKHVAFIHAEVDEIERAATPLTIKLADAQKTELKADVCVIATGFAAERQFGNLQTPAYWSPSSIIESGDEVMVSGSGDGGLIDALSPILGKDVTKAAHILAARLSKKPMKTDVKAIEEERRARVTAGNKDSEDPCPFYSTVHLEDEDTEEIEPFIKRDPVPSVTLLHESKSAYSFSAAPINKLLLSHFSNGPARCVTHVKGSLKTVDNQATMVPENGAPECIEPPTTRFAKVMVRHGAPPAAKEILDEPDLVRLGELSSEHLDAAILPGYDSSKYAWTRKGVGNAAISMKVLADSLERSLDLLSRAYDLDFSNIRMLRTNIEGEPIKVNLPTADTRRAERFDLFPLMVGPVLVELGEPDTTRDIDYED</sequence>
<gene>
    <name evidence="2" type="ORF">JOH49_009611</name>
</gene>
<evidence type="ECO:0000313" key="2">
    <source>
        <dbReference type="EMBL" id="MBP1299858.1"/>
    </source>
</evidence>
<dbReference type="RefSeq" id="WP_209946029.1">
    <property type="nucleotide sequence ID" value="NZ_JAFICZ010000001.1"/>
</dbReference>
<accession>A0A8I2C9S2</accession>
<dbReference type="GO" id="GO:0016491">
    <property type="term" value="F:oxidoreductase activity"/>
    <property type="evidence" value="ECO:0007669"/>
    <property type="project" value="InterPro"/>
</dbReference>
<evidence type="ECO:0000313" key="3">
    <source>
        <dbReference type="Proteomes" id="UP000673383"/>
    </source>
</evidence>
<name>A0A8I2C9S2_BRAEL</name>
<feature type="domain" description="FAD/NAD(P)-binding" evidence="1">
    <location>
        <begin position="58"/>
        <end position="194"/>
    </location>
</feature>
<dbReference type="InterPro" id="IPR036188">
    <property type="entry name" value="FAD/NAD-bd_sf"/>
</dbReference>